<keyword evidence="2" id="KW-0443">Lipid metabolism</keyword>
<dbReference type="GO" id="GO:0042759">
    <property type="term" value="P:long-chain fatty acid biosynthetic process"/>
    <property type="evidence" value="ECO:0007669"/>
    <property type="project" value="TreeGrafter"/>
</dbReference>
<evidence type="ECO:0000313" key="4">
    <source>
        <dbReference type="EMBL" id="NDV32688.1"/>
    </source>
</evidence>
<dbReference type="EC" id="3.5.1.23" evidence="2"/>
<comment type="catalytic activity">
    <reaction evidence="2">
        <text>an N-acylsphing-4-enine + H2O = sphing-4-enine + a fatty acid</text>
        <dbReference type="Rhea" id="RHEA:20856"/>
        <dbReference type="ChEBI" id="CHEBI:15377"/>
        <dbReference type="ChEBI" id="CHEBI:28868"/>
        <dbReference type="ChEBI" id="CHEBI:52639"/>
        <dbReference type="ChEBI" id="CHEBI:57756"/>
        <dbReference type="EC" id="3.5.1.23"/>
    </reaction>
</comment>
<comment type="similarity">
    <text evidence="2">Belongs to the neutral ceramidase family.</text>
</comment>
<dbReference type="GO" id="GO:0046872">
    <property type="term" value="F:metal ion binding"/>
    <property type="evidence" value="ECO:0007669"/>
    <property type="project" value="UniProtKB-KW"/>
</dbReference>
<organism evidence="4">
    <name type="scientific">Arcella intermedia</name>
    <dbReference type="NCBI Taxonomy" id="1963864"/>
    <lineage>
        <taxon>Eukaryota</taxon>
        <taxon>Amoebozoa</taxon>
        <taxon>Tubulinea</taxon>
        <taxon>Elardia</taxon>
        <taxon>Arcellinida</taxon>
        <taxon>Sphaerothecina</taxon>
        <taxon>Arcellidae</taxon>
        <taxon>Arcella</taxon>
    </lineage>
</organism>
<proteinExistence type="inferred from homology"/>
<evidence type="ECO:0000256" key="1">
    <source>
        <dbReference type="PIRSR" id="PIRSR606823-2"/>
    </source>
</evidence>
<protein>
    <recommendedName>
        <fullName evidence="2">Neutral ceramidase</fullName>
        <ecNumber evidence="2">3.5.1.23</ecNumber>
    </recommendedName>
</protein>
<dbReference type="PANTHER" id="PTHR12670:SF1">
    <property type="entry name" value="NEUTRAL CERAMIDASE"/>
    <property type="match status" value="1"/>
</dbReference>
<dbReference type="GO" id="GO:0046514">
    <property type="term" value="P:ceramide catabolic process"/>
    <property type="evidence" value="ECO:0007669"/>
    <property type="project" value="InterPro"/>
</dbReference>
<feature type="domain" description="Neutral/alkaline non-lysosomal ceramidase N-terminal" evidence="3">
    <location>
        <begin position="30"/>
        <end position="186"/>
    </location>
</feature>
<evidence type="ECO:0000256" key="2">
    <source>
        <dbReference type="RuleBase" id="RU366019"/>
    </source>
</evidence>
<dbReference type="EMBL" id="GIBP01003719">
    <property type="protein sequence ID" value="NDV32688.1"/>
    <property type="molecule type" value="Transcribed_RNA"/>
</dbReference>
<keyword evidence="2" id="KW-0746">Sphingolipid metabolism</keyword>
<keyword evidence="1" id="KW-0862">Zinc</keyword>
<reference evidence="4" key="1">
    <citation type="journal article" date="2020" name="J. Eukaryot. Microbiol.">
        <title>De novo Sequencing, Assembly and Annotation of the Transcriptome for the Free-Living Testate Amoeba Arcella intermedia.</title>
        <authorList>
            <person name="Ribeiro G.M."/>
            <person name="Porfirio-Sousa A.L."/>
            <person name="Maurer-Alcala X.X."/>
            <person name="Katz L.A."/>
            <person name="Lahr D.J.G."/>
        </authorList>
    </citation>
    <scope>NUCLEOTIDE SEQUENCE</scope>
</reference>
<keyword evidence="2" id="KW-0378">Hydrolase</keyword>
<dbReference type="GO" id="GO:0016020">
    <property type="term" value="C:membrane"/>
    <property type="evidence" value="ECO:0007669"/>
    <property type="project" value="GOC"/>
</dbReference>
<name>A0A6B2L787_9EUKA</name>
<keyword evidence="1" id="KW-0479">Metal-binding</keyword>
<feature type="binding site" evidence="1">
    <location>
        <position position="143"/>
    </location>
    <ligand>
        <name>Zn(2+)</name>
        <dbReference type="ChEBI" id="CHEBI:29105"/>
    </ligand>
</feature>
<accession>A0A6B2L787</accession>
<dbReference type="GO" id="GO:0005576">
    <property type="term" value="C:extracellular region"/>
    <property type="evidence" value="ECO:0007669"/>
    <property type="project" value="TreeGrafter"/>
</dbReference>
<sequence length="382" mass="40929">MTLDGIGSDGELNQMAYDIAADQGFTVPFENCLFSSSHSHSGPGAVSSDFLWSIAPATDLLVPELQRSLANSTAVAMLQALKNMVPAVMDIGMGDLIGVTQNRRAKFSPYVQPGSIDPHLGVIRLDAASNSQPIATIWNFAVHGVCYGPDNLQFSGDIMGKACEIIEKDIGGIALFINADAGDIDPAEGMCAGVPDFKGSGLMAQAVEKVRATLKPTAAVEIQSYTQVIPFGPTNLNATLGRFDNCTSGGFLDICSICAVLDCDINAHLNSAWIQQNPRFTAFSFVINGKSTITVSMPGEALLELGWWIRNDTLAMGFDQTFLTGYSNNHMGYFATPDEYDIGGYESELTLWGIQTADLVRTGCQTVAQNVIPQKNFLQDSK</sequence>
<dbReference type="AlphaFoldDB" id="A0A6B2L787"/>
<evidence type="ECO:0000259" key="3">
    <source>
        <dbReference type="Pfam" id="PF04734"/>
    </source>
</evidence>
<dbReference type="GO" id="GO:0017040">
    <property type="term" value="F:N-acylsphingosine amidohydrolase activity"/>
    <property type="evidence" value="ECO:0007669"/>
    <property type="project" value="UniProtKB-UniRule"/>
</dbReference>
<comment type="cofactor">
    <cofactor evidence="1">
        <name>Zn(2+)</name>
        <dbReference type="ChEBI" id="CHEBI:29105"/>
    </cofactor>
    <text evidence="1">Binds 1 zinc ion per subunit.</text>
</comment>
<dbReference type="GO" id="GO:0046512">
    <property type="term" value="P:sphingosine biosynthetic process"/>
    <property type="evidence" value="ECO:0007669"/>
    <property type="project" value="TreeGrafter"/>
</dbReference>
<dbReference type="PANTHER" id="PTHR12670">
    <property type="entry name" value="CERAMIDASE"/>
    <property type="match status" value="1"/>
</dbReference>
<dbReference type="Pfam" id="PF04734">
    <property type="entry name" value="Ceramidase_alk"/>
    <property type="match status" value="1"/>
</dbReference>
<dbReference type="InterPro" id="IPR031329">
    <property type="entry name" value="NEUT/ALK_ceramidase_N"/>
</dbReference>
<dbReference type="InterPro" id="IPR006823">
    <property type="entry name" value="Ceramidase_alk"/>
</dbReference>
<feature type="binding site" evidence="1">
    <location>
        <position position="38"/>
    </location>
    <ligand>
        <name>Zn(2+)</name>
        <dbReference type="ChEBI" id="CHEBI:29105"/>
    </ligand>
</feature>